<organism evidence="4 5">
    <name type="scientific">Thalassiosira oceanica</name>
    <name type="common">Marine diatom</name>
    <dbReference type="NCBI Taxonomy" id="159749"/>
    <lineage>
        <taxon>Eukaryota</taxon>
        <taxon>Sar</taxon>
        <taxon>Stramenopiles</taxon>
        <taxon>Ochrophyta</taxon>
        <taxon>Bacillariophyta</taxon>
        <taxon>Coscinodiscophyceae</taxon>
        <taxon>Thalassiosirophycidae</taxon>
        <taxon>Thalassiosirales</taxon>
        <taxon>Thalassiosiraceae</taxon>
        <taxon>Thalassiosira</taxon>
    </lineage>
</organism>
<evidence type="ECO:0000256" key="1">
    <source>
        <dbReference type="SAM" id="MobiDB-lite"/>
    </source>
</evidence>
<keyword evidence="2" id="KW-0812">Transmembrane</keyword>
<feature type="chain" id="PRO_5003837406" evidence="3">
    <location>
        <begin position="28"/>
        <end position="284"/>
    </location>
</feature>
<dbReference type="Proteomes" id="UP000266841">
    <property type="component" value="Unassembled WGS sequence"/>
</dbReference>
<evidence type="ECO:0000256" key="2">
    <source>
        <dbReference type="SAM" id="Phobius"/>
    </source>
</evidence>
<keyword evidence="3" id="KW-0732">Signal</keyword>
<evidence type="ECO:0000313" key="4">
    <source>
        <dbReference type="EMBL" id="EJK67744.1"/>
    </source>
</evidence>
<feature type="region of interest" description="Disordered" evidence="1">
    <location>
        <begin position="174"/>
        <end position="284"/>
    </location>
</feature>
<evidence type="ECO:0000256" key="3">
    <source>
        <dbReference type="SAM" id="SignalP"/>
    </source>
</evidence>
<accession>K0SS16</accession>
<feature type="compositionally biased region" description="Basic and acidic residues" evidence="1">
    <location>
        <begin position="249"/>
        <end position="259"/>
    </location>
</feature>
<gene>
    <name evidence="4" type="ORF">THAOC_11185</name>
</gene>
<feature type="transmembrane region" description="Helical" evidence="2">
    <location>
        <begin position="96"/>
        <end position="122"/>
    </location>
</feature>
<feature type="compositionally biased region" description="Basic residues" evidence="1">
    <location>
        <begin position="260"/>
        <end position="284"/>
    </location>
</feature>
<keyword evidence="2" id="KW-1133">Transmembrane helix</keyword>
<feature type="compositionally biased region" description="Basic and acidic residues" evidence="1">
    <location>
        <begin position="205"/>
        <end position="231"/>
    </location>
</feature>
<comment type="caution">
    <text evidence="4">The sequence shown here is derived from an EMBL/GenBank/DDBJ whole genome shotgun (WGS) entry which is preliminary data.</text>
</comment>
<protein>
    <submittedName>
        <fullName evidence="4">Uncharacterized protein</fullName>
    </submittedName>
</protein>
<proteinExistence type="predicted"/>
<feature type="signal peptide" evidence="3">
    <location>
        <begin position="1"/>
        <end position="27"/>
    </location>
</feature>
<dbReference type="AlphaFoldDB" id="K0SS16"/>
<reference evidence="4 5" key="1">
    <citation type="journal article" date="2012" name="Genome Biol.">
        <title>Genome and low-iron response of an oceanic diatom adapted to chronic iron limitation.</title>
        <authorList>
            <person name="Lommer M."/>
            <person name="Specht M."/>
            <person name="Roy A.S."/>
            <person name="Kraemer L."/>
            <person name="Andreson R."/>
            <person name="Gutowska M.A."/>
            <person name="Wolf J."/>
            <person name="Bergner S.V."/>
            <person name="Schilhabel M.B."/>
            <person name="Klostermeier U.C."/>
            <person name="Beiko R.G."/>
            <person name="Rosenstiel P."/>
            <person name="Hippler M."/>
            <person name="Laroche J."/>
        </authorList>
    </citation>
    <scope>NUCLEOTIDE SEQUENCE [LARGE SCALE GENOMIC DNA]</scope>
    <source>
        <strain evidence="4 5">CCMP1005</strain>
    </source>
</reference>
<dbReference type="EMBL" id="AGNL01012689">
    <property type="protein sequence ID" value="EJK67744.1"/>
    <property type="molecule type" value="Genomic_DNA"/>
</dbReference>
<keyword evidence="2" id="KW-0472">Membrane</keyword>
<name>K0SS16_THAOC</name>
<feature type="compositionally biased region" description="Basic and acidic residues" evidence="1">
    <location>
        <begin position="185"/>
        <end position="198"/>
    </location>
</feature>
<evidence type="ECO:0000313" key="5">
    <source>
        <dbReference type="Proteomes" id="UP000266841"/>
    </source>
</evidence>
<keyword evidence="5" id="KW-1185">Reference proteome</keyword>
<sequence>MGHPVERTARAACFVVLSLSALATVDCDRDVDLQEQFYFQRFQNNMRKQQLQQQGAQQLAKSVDPIVDQNVMMMNEDVSARQHGGSTSSAFTEGLVLVPIFSAWLIVIWLLSLAMPQAVQIIRDKFNSRARRRRNYRSRSVDAADDDESVSPSVMEMMGFGDFSDDSSYITSITSFVRGSRRSRNRDPRRSTNRSERQRRSKGRHHDEEYGKPRRHSREEDVSQNREDRHARKERHQSSGHNSSKQHRRHDESSPLEKKLTHKSSSHGTHRSSSRRDHHPNHNR</sequence>